<feature type="binding site" evidence="5">
    <location>
        <position position="53"/>
    </location>
    <ligand>
        <name>pyruvate</name>
        <dbReference type="ChEBI" id="CHEBI:15361"/>
    </ligand>
</feature>
<dbReference type="PANTHER" id="PTHR42849">
    <property type="entry name" value="N-ACETYLNEURAMINATE LYASE"/>
    <property type="match status" value="1"/>
</dbReference>
<evidence type="ECO:0000313" key="7">
    <source>
        <dbReference type="Proteomes" id="UP000321926"/>
    </source>
</evidence>
<dbReference type="SMART" id="SM01130">
    <property type="entry name" value="DHDPS"/>
    <property type="match status" value="1"/>
</dbReference>
<dbReference type="PIRSF" id="PIRSF001365">
    <property type="entry name" value="DHDPS"/>
    <property type="match status" value="1"/>
</dbReference>
<dbReference type="Proteomes" id="UP000321926">
    <property type="component" value="Unassembled WGS sequence"/>
</dbReference>
<comment type="similarity">
    <text evidence="3">Belongs to the DapA family.</text>
</comment>
<evidence type="ECO:0000256" key="1">
    <source>
        <dbReference type="ARBA" id="ARBA00023239"/>
    </source>
</evidence>
<dbReference type="InterPro" id="IPR020625">
    <property type="entry name" value="Schiff_base-form_aldolases_AS"/>
</dbReference>
<feature type="active site" description="Schiff-base intermediate with substrate" evidence="4">
    <location>
        <position position="169"/>
    </location>
</feature>
<dbReference type="InterPro" id="IPR002220">
    <property type="entry name" value="DapA-like"/>
</dbReference>
<dbReference type="OrthoDB" id="9782828at2"/>
<dbReference type="PANTHER" id="PTHR42849:SF1">
    <property type="entry name" value="N-ACETYLNEURAMINATE LYASE"/>
    <property type="match status" value="1"/>
</dbReference>
<comment type="caution">
    <text evidence="6">The sequence shown here is derived from an EMBL/GenBank/DDBJ whole genome shotgun (WGS) entry which is preliminary data.</text>
</comment>
<gene>
    <name evidence="6" type="ORF">FVR03_07110</name>
</gene>
<evidence type="ECO:0000256" key="3">
    <source>
        <dbReference type="PIRNR" id="PIRNR001365"/>
    </source>
</evidence>
<feature type="active site" description="Proton donor/acceptor" evidence="4">
    <location>
        <position position="141"/>
    </location>
</feature>
<name>A0A5C8KC36_9BACT</name>
<evidence type="ECO:0000256" key="4">
    <source>
        <dbReference type="PIRSR" id="PIRSR001365-1"/>
    </source>
</evidence>
<keyword evidence="1 3" id="KW-0456">Lyase</keyword>
<dbReference type="AlphaFoldDB" id="A0A5C8KC36"/>
<keyword evidence="7" id="KW-1185">Reference proteome</keyword>
<sequence>MKTGTLPSPLRGIIPPLVTPLLDNDTLDVEGLERLIEHILAGGAHGLFVLGTTGEAPNLSYNLRHELVQRTCAQVAGRVPVLVGITDTAVSESLRLAQTAAEAGAAAVVSAPPYYYTPSQAELVTYYNYVADRVTLPLFLYNMPSHTKVSFEPATVKALSEHKNIVGLKDSSGNSVYFQMLCNIMRDQPDFSLLVGPEEITAEVVLMGGHGGVNGGANIFPHLYVELYEAAQNQNFEQISILQQQVLDISSRLYTVSKCGTSYLKGVKAALSALGICNDFLAEPHQRFQGAEKEKIKSHLAEIKSNMQRANSVSL</sequence>
<dbReference type="GO" id="GO:0008747">
    <property type="term" value="F:N-acetylneuraminate lyase activity"/>
    <property type="evidence" value="ECO:0007669"/>
    <property type="project" value="TreeGrafter"/>
</dbReference>
<evidence type="ECO:0000256" key="5">
    <source>
        <dbReference type="PIRSR" id="PIRSR001365-2"/>
    </source>
</evidence>
<evidence type="ECO:0000313" key="6">
    <source>
        <dbReference type="EMBL" id="TXK48980.1"/>
    </source>
</evidence>
<dbReference type="Gene3D" id="3.20.20.70">
    <property type="entry name" value="Aldolase class I"/>
    <property type="match status" value="1"/>
</dbReference>
<accession>A0A5C8KC36</accession>
<evidence type="ECO:0000256" key="2">
    <source>
        <dbReference type="ARBA" id="ARBA00023270"/>
    </source>
</evidence>
<dbReference type="SUPFAM" id="SSF51569">
    <property type="entry name" value="Aldolase"/>
    <property type="match status" value="1"/>
</dbReference>
<dbReference type="GO" id="GO:0019262">
    <property type="term" value="P:N-acetylneuraminate catabolic process"/>
    <property type="evidence" value="ECO:0007669"/>
    <property type="project" value="TreeGrafter"/>
</dbReference>
<dbReference type="Pfam" id="PF00701">
    <property type="entry name" value="DHDPS"/>
    <property type="match status" value="1"/>
</dbReference>
<dbReference type="PROSITE" id="PS00666">
    <property type="entry name" value="DHDPS_2"/>
    <property type="match status" value="1"/>
</dbReference>
<organism evidence="6 7">
    <name type="scientific">Pontibacter qinzhouensis</name>
    <dbReference type="NCBI Taxonomy" id="2603253"/>
    <lineage>
        <taxon>Bacteria</taxon>
        <taxon>Pseudomonadati</taxon>
        <taxon>Bacteroidota</taxon>
        <taxon>Cytophagia</taxon>
        <taxon>Cytophagales</taxon>
        <taxon>Hymenobacteraceae</taxon>
        <taxon>Pontibacter</taxon>
    </lineage>
</organism>
<dbReference type="PRINTS" id="PR00146">
    <property type="entry name" value="DHPICSNTHASE"/>
</dbReference>
<proteinExistence type="inferred from homology"/>
<keyword evidence="2" id="KW-0704">Schiff base</keyword>
<reference evidence="6 7" key="1">
    <citation type="submission" date="2019-08" db="EMBL/GenBank/DDBJ databases">
        <authorList>
            <person name="Shi S."/>
        </authorList>
    </citation>
    <scope>NUCLEOTIDE SEQUENCE [LARGE SCALE GENOMIC DNA]</scope>
    <source>
        <strain evidence="6 7">GY10130</strain>
    </source>
</reference>
<dbReference type="RefSeq" id="WP_147921045.1">
    <property type="nucleotide sequence ID" value="NZ_VRTY01000020.1"/>
</dbReference>
<dbReference type="EMBL" id="VRTY01000020">
    <property type="protein sequence ID" value="TXK48980.1"/>
    <property type="molecule type" value="Genomic_DNA"/>
</dbReference>
<dbReference type="InterPro" id="IPR013785">
    <property type="entry name" value="Aldolase_TIM"/>
</dbReference>
<feature type="binding site" evidence="5">
    <location>
        <position position="213"/>
    </location>
    <ligand>
        <name>pyruvate</name>
        <dbReference type="ChEBI" id="CHEBI:15361"/>
    </ligand>
</feature>
<protein>
    <submittedName>
        <fullName evidence="6">Dihydrodipicolinate synthase family protein</fullName>
    </submittedName>
</protein>
<dbReference type="CDD" id="cd00408">
    <property type="entry name" value="DHDPS-like"/>
    <property type="match status" value="1"/>
</dbReference>
<dbReference type="GO" id="GO:0005829">
    <property type="term" value="C:cytosol"/>
    <property type="evidence" value="ECO:0007669"/>
    <property type="project" value="TreeGrafter"/>
</dbReference>